<reference evidence="1 2" key="1">
    <citation type="submission" date="2019-03" db="EMBL/GenBank/DDBJ databases">
        <authorList>
            <person name="Kox A.R. M."/>
        </authorList>
    </citation>
    <scope>NUCLEOTIDE SEQUENCE [LARGE SCALE GENOMIC DNA]</scope>
    <source>
        <strain evidence="1">MTUNDRAET4 annotated genome</strain>
        <plasmid evidence="2">2</plasmid>
    </source>
</reference>
<protein>
    <submittedName>
        <fullName evidence="1">Uncharacterized protein</fullName>
    </submittedName>
</protein>
<accession>A0A4U8Z7D2</accession>
<name>A0A4U8Z7D2_METTU</name>
<keyword evidence="1" id="KW-0614">Plasmid</keyword>
<gene>
    <name evidence="1" type="ORF">MTUNDRAET4_0372</name>
</gene>
<evidence type="ECO:0000313" key="1">
    <source>
        <dbReference type="EMBL" id="VFU16768.1"/>
    </source>
</evidence>
<evidence type="ECO:0000313" key="2">
    <source>
        <dbReference type="Proteomes" id="UP000294360"/>
    </source>
</evidence>
<proteinExistence type="predicted"/>
<dbReference type="Proteomes" id="UP000294360">
    <property type="component" value="Plasmid 2"/>
</dbReference>
<organism evidence="1 2">
    <name type="scientific">Methylocella tundrae</name>
    <dbReference type="NCBI Taxonomy" id="227605"/>
    <lineage>
        <taxon>Bacteria</taxon>
        <taxon>Pseudomonadati</taxon>
        <taxon>Pseudomonadota</taxon>
        <taxon>Alphaproteobacteria</taxon>
        <taxon>Hyphomicrobiales</taxon>
        <taxon>Beijerinckiaceae</taxon>
        <taxon>Methylocella</taxon>
    </lineage>
</organism>
<dbReference type="KEGG" id="mtun:MTUNDRAET4_0372.1"/>
<dbReference type="AlphaFoldDB" id="A0A4U8Z7D2"/>
<geneLocation type="plasmid" evidence="1 2">
    <name>2</name>
</geneLocation>
<dbReference type="EMBL" id="LR536451">
    <property type="protein sequence ID" value="VFU16768.1"/>
    <property type="molecule type" value="Genomic_DNA"/>
</dbReference>
<sequence length="37" mass="3941">MLAAHAEGPDRDVFAFCSVKVAAILRRSLGRLELVAG</sequence>